<organism evidence="4 5">
    <name type="scientific">Thermocladium modestius</name>
    <dbReference type="NCBI Taxonomy" id="62609"/>
    <lineage>
        <taxon>Archaea</taxon>
        <taxon>Thermoproteota</taxon>
        <taxon>Thermoprotei</taxon>
        <taxon>Thermoproteales</taxon>
        <taxon>Thermoproteaceae</taxon>
        <taxon>Thermocladium</taxon>
    </lineage>
</organism>
<keyword evidence="1 4" id="KW-0808">Transferase</keyword>
<dbReference type="InterPro" id="IPR000182">
    <property type="entry name" value="GNAT_dom"/>
</dbReference>
<keyword evidence="2 4" id="KW-0012">Acyltransferase</keyword>
<dbReference type="OrthoDB" id="43754at2157"/>
<proteinExistence type="predicted"/>
<accession>A0A830GUX4</accession>
<evidence type="ECO:0000313" key="4">
    <source>
        <dbReference type="EMBL" id="GGP20501.1"/>
    </source>
</evidence>
<evidence type="ECO:0000256" key="1">
    <source>
        <dbReference type="ARBA" id="ARBA00022679"/>
    </source>
</evidence>
<sequence length="157" mass="18107">MITIREAGEKDMDKMVDLVVRLKRLNEEFDPLFKVSNDAAEQAKKYLEECSSNKDRKLLMIAETDSGDVVGIVVAEIRRRLFYEPSIEGVITDFYVMPEWRRKGVGKQMMDKAIALLKSKGAQLISAEFPAQNQIAVNFYKKYGFRPLTNIYVKEFQ</sequence>
<gene>
    <name evidence="4" type="ORF">GCM10007981_08840</name>
</gene>
<dbReference type="PANTHER" id="PTHR43420">
    <property type="entry name" value="ACETYLTRANSFERASE"/>
    <property type="match status" value="1"/>
</dbReference>
<protein>
    <submittedName>
        <fullName evidence="4">N-acyltransferase</fullName>
    </submittedName>
</protein>
<comment type="caution">
    <text evidence="4">The sequence shown here is derived from an EMBL/GenBank/DDBJ whole genome shotgun (WGS) entry which is preliminary data.</text>
</comment>
<dbReference type="GO" id="GO:0016747">
    <property type="term" value="F:acyltransferase activity, transferring groups other than amino-acyl groups"/>
    <property type="evidence" value="ECO:0007669"/>
    <property type="project" value="InterPro"/>
</dbReference>
<dbReference type="PANTHER" id="PTHR43420:SF12">
    <property type="entry name" value="N-ACETYLTRANSFERASE DOMAIN-CONTAINING PROTEIN"/>
    <property type="match status" value="1"/>
</dbReference>
<keyword evidence="5" id="KW-1185">Reference proteome</keyword>
<dbReference type="EMBL" id="BMNL01000002">
    <property type="protein sequence ID" value="GGP20501.1"/>
    <property type="molecule type" value="Genomic_DNA"/>
</dbReference>
<dbReference type="CDD" id="cd04301">
    <property type="entry name" value="NAT_SF"/>
    <property type="match status" value="1"/>
</dbReference>
<reference evidence="4" key="2">
    <citation type="submission" date="2020-09" db="EMBL/GenBank/DDBJ databases">
        <authorList>
            <person name="Sun Q."/>
            <person name="Ohkuma M."/>
        </authorList>
    </citation>
    <scope>NUCLEOTIDE SEQUENCE</scope>
    <source>
        <strain evidence="4">JCM 10088</strain>
    </source>
</reference>
<evidence type="ECO:0000313" key="5">
    <source>
        <dbReference type="Proteomes" id="UP000610960"/>
    </source>
</evidence>
<dbReference type="RefSeq" id="WP_188596216.1">
    <property type="nucleotide sequence ID" value="NZ_BMNL01000002.1"/>
</dbReference>
<evidence type="ECO:0000256" key="2">
    <source>
        <dbReference type="ARBA" id="ARBA00023315"/>
    </source>
</evidence>
<dbReference type="PROSITE" id="PS51186">
    <property type="entry name" value="GNAT"/>
    <property type="match status" value="1"/>
</dbReference>
<dbReference type="Pfam" id="PF00583">
    <property type="entry name" value="Acetyltransf_1"/>
    <property type="match status" value="1"/>
</dbReference>
<dbReference type="Proteomes" id="UP000610960">
    <property type="component" value="Unassembled WGS sequence"/>
</dbReference>
<feature type="domain" description="N-acetyltransferase" evidence="3">
    <location>
        <begin position="2"/>
        <end position="157"/>
    </location>
</feature>
<reference evidence="4" key="1">
    <citation type="journal article" date="2014" name="Int. J. Syst. Evol. Microbiol.">
        <title>Complete genome sequence of Corynebacterium casei LMG S-19264T (=DSM 44701T), isolated from a smear-ripened cheese.</title>
        <authorList>
            <consortium name="US DOE Joint Genome Institute (JGI-PGF)"/>
            <person name="Walter F."/>
            <person name="Albersmeier A."/>
            <person name="Kalinowski J."/>
            <person name="Ruckert C."/>
        </authorList>
    </citation>
    <scope>NUCLEOTIDE SEQUENCE</scope>
    <source>
        <strain evidence="4">JCM 10088</strain>
    </source>
</reference>
<dbReference type="InterPro" id="IPR016181">
    <property type="entry name" value="Acyl_CoA_acyltransferase"/>
</dbReference>
<dbReference type="Gene3D" id="3.40.630.30">
    <property type="match status" value="1"/>
</dbReference>
<dbReference type="AlphaFoldDB" id="A0A830GUX4"/>
<dbReference type="SUPFAM" id="SSF55729">
    <property type="entry name" value="Acyl-CoA N-acyltransferases (Nat)"/>
    <property type="match status" value="1"/>
</dbReference>
<dbReference type="InterPro" id="IPR050680">
    <property type="entry name" value="YpeA/RimI_acetyltransf"/>
</dbReference>
<evidence type="ECO:0000259" key="3">
    <source>
        <dbReference type="PROSITE" id="PS51186"/>
    </source>
</evidence>
<name>A0A830GUX4_9CREN</name>